<dbReference type="PANTHER" id="PTHR21346">
    <property type="entry name" value="FUN14 DOMAIN CONTAINING"/>
    <property type="match status" value="1"/>
</dbReference>
<keyword evidence="3 6" id="KW-0812">Transmembrane</keyword>
<evidence type="ECO:0000256" key="3">
    <source>
        <dbReference type="ARBA" id="ARBA00022692"/>
    </source>
</evidence>
<name>A0AAU9UFQ8_EUPED</name>
<dbReference type="GO" id="GO:0005741">
    <property type="term" value="C:mitochondrial outer membrane"/>
    <property type="evidence" value="ECO:0007669"/>
    <property type="project" value="UniProtKB-SubCell"/>
</dbReference>
<organism evidence="7 8">
    <name type="scientific">Euphydryas editha</name>
    <name type="common">Edith's checkerspot</name>
    <dbReference type="NCBI Taxonomy" id="104508"/>
    <lineage>
        <taxon>Eukaryota</taxon>
        <taxon>Metazoa</taxon>
        <taxon>Ecdysozoa</taxon>
        <taxon>Arthropoda</taxon>
        <taxon>Hexapoda</taxon>
        <taxon>Insecta</taxon>
        <taxon>Pterygota</taxon>
        <taxon>Neoptera</taxon>
        <taxon>Endopterygota</taxon>
        <taxon>Lepidoptera</taxon>
        <taxon>Glossata</taxon>
        <taxon>Ditrysia</taxon>
        <taxon>Papilionoidea</taxon>
        <taxon>Nymphalidae</taxon>
        <taxon>Nymphalinae</taxon>
        <taxon>Euphydryas</taxon>
    </lineage>
</organism>
<dbReference type="Proteomes" id="UP001153954">
    <property type="component" value="Unassembled WGS sequence"/>
</dbReference>
<evidence type="ECO:0000256" key="2">
    <source>
        <dbReference type="ARBA" id="ARBA00009160"/>
    </source>
</evidence>
<dbReference type="InterPro" id="IPR007014">
    <property type="entry name" value="FUN14"/>
</dbReference>
<evidence type="ECO:0000313" key="7">
    <source>
        <dbReference type="EMBL" id="CAH2097963.1"/>
    </source>
</evidence>
<dbReference type="GO" id="GO:0000422">
    <property type="term" value="P:autophagy of mitochondrion"/>
    <property type="evidence" value="ECO:0007669"/>
    <property type="project" value="TreeGrafter"/>
</dbReference>
<comment type="similarity">
    <text evidence="2">Belongs to the FUN14 family.</text>
</comment>
<dbReference type="Pfam" id="PF04930">
    <property type="entry name" value="FUN14"/>
    <property type="match status" value="1"/>
</dbReference>
<keyword evidence="8" id="KW-1185">Reference proteome</keyword>
<evidence type="ECO:0000256" key="5">
    <source>
        <dbReference type="ARBA" id="ARBA00023136"/>
    </source>
</evidence>
<dbReference type="EMBL" id="CAKOGL010000018">
    <property type="protein sequence ID" value="CAH2097963.1"/>
    <property type="molecule type" value="Genomic_DNA"/>
</dbReference>
<keyword evidence="4 6" id="KW-1133">Transmembrane helix</keyword>
<evidence type="ECO:0000256" key="4">
    <source>
        <dbReference type="ARBA" id="ARBA00022989"/>
    </source>
</evidence>
<comment type="subcellular location">
    <subcellularLocation>
        <location evidence="1">Mitochondrion outer membrane</location>
        <topology evidence="1">Multi-pass membrane protein</topology>
    </subcellularLocation>
</comment>
<feature type="transmembrane region" description="Helical" evidence="6">
    <location>
        <begin position="66"/>
        <end position="88"/>
    </location>
</feature>
<sequence length="130" mass="14274">MAKPIPDIDLRNISRRDELKEKEEKTFYDETIGKISKYNSKELILGTFGGWVVGVGVAKVGKVAAFGLGGGVILLHFATELGYINVNWERIREGLGKSQDILDRLLRFVKNNGCFSVGFVGGFFFGVASA</sequence>
<evidence type="ECO:0008006" key="9">
    <source>
        <dbReference type="Google" id="ProtNLM"/>
    </source>
</evidence>
<proteinExistence type="inferred from homology"/>
<reference evidence="7" key="1">
    <citation type="submission" date="2022-03" db="EMBL/GenBank/DDBJ databases">
        <authorList>
            <person name="Tunstrom K."/>
        </authorList>
    </citation>
    <scope>NUCLEOTIDE SEQUENCE</scope>
</reference>
<accession>A0AAU9UFQ8</accession>
<keyword evidence="5 6" id="KW-0472">Membrane</keyword>
<dbReference type="AlphaFoldDB" id="A0AAU9UFQ8"/>
<protein>
    <recommendedName>
        <fullName evidence="9">FUN14 domain-containing protein 1</fullName>
    </recommendedName>
</protein>
<evidence type="ECO:0000313" key="8">
    <source>
        <dbReference type="Proteomes" id="UP001153954"/>
    </source>
</evidence>
<evidence type="ECO:0000256" key="6">
    <source>
        <dbReference type="SAM" id="Phobius"/>
    </source>
</evidence>
<dbReference type="PANTHER" id="PTHR21346:SF0">
    <property type="entry name" value="RE45833P"/>
    <property type="match status" value="1"/>
</dbReference>
<feature type="transmembrane region" description="Helical" evidence="6">
    <location>
        <begin position="109"/>
        <end position="128"/>
    </location>
</feature>
<comment type="caution">
    <text evidence="7">The sequence shown here is derived from an EMBL/GenBank/DDBJ whole genome shotgun (WGS) entry which is preliminary data.</text>
</comment>
<gene>
    <name evidence="7" type="ORF">EEDITHA_LOCUS13127</name>
</gene>
<evidence type="ECO:0000256" key="1">
    <source>
        <dbReference type="ARBA" id="ARBA00004374"/>
    </source>
</evidence>